<keyword evidence="3 6" id="KW-0812">Transmembrane</keyword>
<evidence type="ECO:0000256" key="2">
    <source>
        <dbReference type="ARBA" id="ARBA00022448"/>
    </source>
</evidence>
<dbReference type="Proteomes" id="UP000007239">
    <property type="component" value="Chromosome"/>
</dbReference>
<dbReference type="PROSITE" id="PS50850">
    <property type="entry name" value="MFS"/>
    <property type="match status" value="1"/>
</dbReference>
<dbReference type="HOGENOM" id="CLU_040537_1_0_9"/>
<name>F6BJG8_THEXL</name>
<keyword evidence="4 6" id="KW-1133">Transmembrane helix</keyword>
<dbReference type="InterPro" id="IPR011701">
    <property type="entry name" value="MFS"/>
</dbReference>
<dbReference type="InterPro" id="IPR036259">
    <property type="entry name" value="MFS_trans_sf"/>
</dbReference>
<dbReference type="Gene3D" id="1.20.1250.20">
    <property type="entry name" value="MFS general substrate transporter like domains"/>
    <property type="match status" value="2"/>
</dbReference>
<dbReference type="EMBL" id="CP002739">
    <property type="protein sequence ID" value="AEF16936.1"/>
    <property type="molecule type" value="Genomic_DNA"/>
</dbReference>
<dbReference type="PRINTS" id="PR01988">
    <property type="entry name" value="EXPORTERBACE"/>
</dbReference>
<feature type="transmembrane region" description="Helical" evidence="6">
    <location>
        <begin position="47"/>
        <end position="67"/>
    </location>
</feature>
<evidence type="ECO:0000259" key="7">
    <source>
        <dbReference type="PROSITE" id="PS50850"/>
    </source>
</evidence>
<feature type="transmembrane region" description="Helical" evidence="6">
    <location>
        <begin position="274"/>
        <end position="293"/>
    </location>
</feature>
<feature type="transmembrane region" description="Helical" evidence="6">
    <location>
        <begin position="247"/>
        <end position="267"/>
    </location>
</feature>
<comment type="subcellular location">
    <subcellularLocation>
        <location evidence="1">Cell membrane</location>
        <topology evidence="1">Multi-pass membrane protein</topology>
    </subcellularLocation>
</comment>
<evidence type="ECO:0000256" key="5">
    <source>
        <dbReference type="ARBA" id="ARBA00023136"/>
    </source>
</evidence>
<dbReference type="AlphaFoldDB" id="F6BJG8"/>
<feature type="transmembrane region" description="Helical" evidence="6">
    <location>
        <begin position="98"/>
        <end position="114"/>
    </location>
</feature>
<reference evidence="8" key="1">
    <citation type="submission" date="2011-05" db="EMBL/GenBank/DDBJ databases">
        <title>Complete sequence of Thermoanaerobacterium xylanolyticum LX-11.</title>
        <authorList>
            <consortium name="US DOE Joint Genome Institute"/>
            <person name="Lucas S."/>
            <person name="Han J."/>
            <person name="Lapidus A."/>
            <person name="Cheng J.-F."/>
            <person name="Goodwin L."/>
            <person name="Pitluck S."/>
            <person name="Peters L."/>
            <person name="Mikhailova N."/>
            <person name="Lu M."/>
            <person name="Han C."/>
            <person name="Tapia R."/>
            <person name="Land M."/>
            <person name="Hauser L."/>
            <person name="Kyrpides N."/>
            <person name="Ivanova N."/>
            <person name="Pagani I."/>
            <person name="Hemme C."/>
            <person name="Woyke T."/>
        </authorList>
    </citation>
    <scope>NUCLEOTIDE SEQUENCE</scope>
    <source>
        <strain evidence="8">LX-11</strain>
    </source>
</reference>
<protein>
    <submittedName>
        <fullName evidence="8">Major facilitator superfamily MFS_1</fullName>
    </submittedName>
</protein>
<dbReference type="RefSeq" id="WP_013787681.1">
    <property type="nucleotide sequence ID" value="NC_015555.1"/>
</dbReference>
<feature type="transmembrane region" description="Helical" evidence="6">
    <location>
        <begin position="332"/>
        <end position="353"/>
    </location>
</feature>
<dbReference type="STRING" id="858215.Thexy_0896"/>
<dbReference type="KEGG" id="txy:Thexy_0896"/>
<dbReference type="Pfam" id="PF07690">
    <property type="entry name" value="MFS_1"/>
    <property type="match status" value="1"/>
</dbReference>
<dbReference type="GO" id="GO:0022857">
    <property type="term" value="F:transmembrane transporter activity"/>
    <property type="evidence" value="ECO:0007669"/>
    <property type="project" value="InterPro"/>
</dbReference>
<dbReference type="eggNOG" id="COG2223">
    <property type="taxonomic scope" value="Bacteria"/>
</dbReference>
<sequence length="384" mass="41379">MTIVKTNKTKLFILSLSHMVNDYYMNFIQTLMPFLIAAGLSAGKAGFLVSVFTITSSLIQPIIGYIVDVKNQKWFVYIGTLFMAVLLSLLGIMKSYPLLLIISGIAGIGTAAFHPQASAMTTEFSSVEKRNTNQAFFVTLGNIGWALTPLTVVPFVEKYGLSITPIFVIPGLIAFILLFLSLSKNNASSSNVKKEYSPLLITLRTSWKELTKIMIVVALRSLTYYGMLSYLALYLKHKNVSVLLSSKLLFFMLFAGALGGLIGGMLADKYGKKLILTTSLILSSFFFLIFILTTGMLSYIMLIIAGTMLLASFSITTVLAQSLLSKNAAMASGLALGFGTGIGGLGVGLFGILIDFNGITSAILLMAIIPILAGLISLSIKAQN</sequence>
<dbReference type="PANTHER" id="PTHR43129:SF1">
    <property type="entry name" value="FOSMIDOMYCIN RESISTANCE PROTEIN"/>
    <property type="match status" value="1"/>
</dbReference>
<feature type="transmembrane region" description="Helical" evidence="6">
    <location>
        <begin position="74"/>
        <end position="92"/>
    </location>
</feature>
<feature type="transmembrane region" description="Helical" evidence="6">
    <location>
        <begin position="299"/>
        <end position="320"/>
    </location>
</feature>
<evidence type="ECO:0000256" key="6">
    <source>
        <dbReference type="SAM" id="Phobius"/>
    </source>
</evidence>
<evidence type="ECO:0000313" key="8">
    <source>
        <dbReference type="EMBL" id="AEF16936.1"/>
    </source>
</evidence>
<dbReference type="GO" id="GO:0005886">
    <property type="term" value="C:plasma membrane"/>
    <property type="evidence" value="ECO:0007669"/>
    <property type="project" value="UniProtKB-SubCell"/>
</dbReference>
<feature type="domain" description="Major facilitator superfamily (MFS) profile" evidence="7">
    <location>
        <begin position="10"/>
        <end position="384"/>
    </location>
</feature>
<organism evidence="8 9">
    <name type="scientific">Thermoanaerobacterium xylanolyticum (strain ATCC 49914 / DSM 7097 / LX-11)</name>
    <dbReference type="NCBI Taxonomy" id="858215"/>
    <lineage>
        <taxon>Bacteria</taxon>
        <taxon>Bacillati</taxon>
        <taxon>Bacillota</taxon>
        <taxon>Clostridia</taxon>
        <taxon>Thermoanaerobacterales</taxon>
        <taxon>Thermoanaerobacteraceae</taxon>
        <taxon>Thermoanaerobacterium</taxon>
    </lineage>
</organism>
<feature type="transmembrane region" description="Helical" evidence="6">
    <location>
        <begin position="135"/>
        <end position="156"/>
    </location>
</feature>
<evidence type="ECO:0000256" key="1">
    <source>
        <dbReference type="ARBA" id="ARBA00004651"/>
    </source>
</evidence>
<proteinExistence type="predicted"/>
<accession>F6BJG8</accession>
<feature type="transmembrane region" description="Helical" evidence="6">
    <location>
        <begin position="23"/>
        <end position="41"/>
    </location>
</feature>
<feature type="transmembrane region" description="Helical" evidence="6">
    <location>
        <begin position="359"/>
        <end position="380"/>
    </location>
</feature>
<evidence type="ECO:0000256" key="3">
    <source>
        <dbReference type="ARBA" id="ARBA00022692"/>
    </source>
</evidence>
<feature type="transmembrane region" description="Helical" evidence="6">
    <location>
        <begin position="213"/>
        <end position="235"/>
    </location>
</feature>
<keyword evidence="2" id="KW-0813">Transport</keyword>
<evidence type="ECO:0000313" key="9">
    <source>
        <dbReference type="Proteomes" id="UP000007239"/>
    </source>
</evidence>
<dbReference type="PANTHER" id="PTHR43129">
    <property type="entry name" value="FOSMIDOMYCIN RESISTANCE PROTEIN"/>
    <property type="match status" value="1"/>
</dbReference>
<dbReference type="CDD" id="cd17478">
    <property type="entry name" value="MFS_FsR"/>
    <property type="match status" value="1"/>
</dbReference>
<gene>
    <name evidence="8" type="ordered locus">Thexy_0896</name>
</gene>
<evidence type="ECO:0000256" key="4">
    <source>
        <dbReference type="ARBA" id="ARBA00022989"/>
    </source>
</evidence>
<feature type="transmembrane region" description="Helical" evidence="6">
    <location>
        <begin position="162"/>
        <end position="182"/>
    </location>
</feature>
<keyword evidence="9" id="KW-1185">Reference proteome</keyword>
<dbReference type="InterPro" id="IPR022324">
    <property type="entry name" value="Bacilysin_exporter_BacE_put"/>
</dbReference>
<keyword evidence="5 6" id="KW-0472">Membrane</keyword>
<dbReference type="SUPFAM" id="SSF103473">
    <property type="entry name" value="MFS general substrate transporter"/>
    <property type="match status" value="1"/>
</dbReference>
<dbReference type="InterPro" id="IPR020846">
    <property type="entry name" value="MFS_dom"/>
</dbReference>